<sequence length="337" mass="40130">MKWKDYVADHMVSLLILLFGVFGVLWMTQVYGRNVEFTLAIGFVLVTSLGACFVYDYGRRRQFYREFSRQLERLSEKYLITELVSHPRFYEGRYLCESLYEIDKSMQEHLLDYKHQLDDFRAYLELWIHEVKLPISSLYLMLHNHPSSLNNRLGEQVDRIDRCTEPVLYYMRANNSEKDYLIGRHSLKEIVYEVVAKHRDQFRYEKMGLELKHLDEVVYTDSKWLAFMLSQIVQNAFQYMRHEQDVMIFDSWKEGDELTLMIEDHGLGIKASELPRVFEKSFTGSNGRVKRQATGMGLYLCKLLCEKMGHRICIESKENAWTRVLLTFKCNDYYDVL</sequence>
<dbReference type="PROSITE" id="PS50109">
    <property type="entry name" value="HIS_KIN"/>
    <property type="match status" value="1"/>
</dbReference>
<evidence type="ECO:0000256" key="7">
    <source>
        <dbReference type="ARBA" id="ARBA00022777"/>
    </source>
</evidence>
<feature type="transmembrane region" description="Helical" evidence="11">
    <location>
        <begin position="12"/>
        <end position="31"/>
    </location>
</feature>
<keyword evidence="7 13" id="KW-0418">Kinase</keyword>
<keyword evidence="9" id="KW-0902">Two-component regulatory system</keyword>
<dbReference type="Pfam" id="PF02518">
    <property type="entry name" value="HATPase_c"/>
    <property type="match status" value="1"/>
</dbReference>
<evidence type="ECO:0000256" key="1">
    <source>
        <dbReference type="ARBA" id="ARBA00000085"/>
    </source>
</evidence>
<dbReference type="InterPro" id="IPR003594">
    <property type="entry name" value="HATPase_dom"/>
</dbReference>
<evidence type="ECO:0000256" key="6">
    <source>
        <dbReference type="ARBA" id="ARBA00022692"/>
    </source>
</evidence>
<dbReference type="InterPro" id="IPR005467">
    <property type="entry name" value="His_kinase_dom"/>
</dbReference>
<keyword evidence="6 11" id="KW-0812">Transmembrane</keyword>
<dbReference type="GO" id="GO:0016036">
    <property type="term" value="P:cellular response to phosphate starvation"/>
    <property type="evidence" value="ECO:0007669"/>
    <property type="project" value="TreeGrafter"/>
</dbReference>
<evidence type="ECO:0000256" key="5">
    <source>
        <dbReference type="ARBA" id="ARBA00022679"/>
    </source>
</evidence>
<keyword evidence="4" id="KW-1003">Cell membrane</keyword>
<gene>
    <name evidence="13" type="ORF">IAD15_06510</name>
</gene>
<evidence type="ECO:0000256" key="11">
    <source>
        <dbReference type="SAM" id="Phobius"/>
    </source>
</evidence>
<dbReference type="Gene3D" id="3.30.565.10">
    <property type="entry name" value="Histidine kinase-like ATPase, C-terminal domain"/>
    <property type="match status" value="1"/>
</dbReference>
<dbReference type="EMBL" id="DVMJ01000055">
    <property type="protein sequence ID" value="HIU13706.1"/>
    <property type="molecule type" value="Genomic_DNA"/>
</dbReference>
<dbReference type="AlphaFoldDB" id="A0A9D1L139"/>
<evidence type="ECO:0000256" key="3">
    <source>
        <dbReference type="ARBA" id="ARBA00012438"/>
    </source>
</evidence>
<evidence type="ECO:0000259" key="12">
    <source>
        <dbReference type="PROSITE" id="PS50109"/>
    </source>
</evidence>
<feature type="transmembrane region" description="Helical" evidence="11">
    <location>
        <begin position="37"/>
        <end position="55"/>
    </location>
</feature>
<dbReference type="InterPro" id="IPR050351">
    <property type="entry name" value="BphY/WalK/GraS-like"/>
</dbReference>
<keyword evidence="5" id="KW-0808">Transferase</keyword>
<dbReference type="InterPro" id="IPR036890">
    <property type="entry name" value="HATPase_C_sf"/>
</dbReference>
<evidence type="ECO:0000256" key="4">
    <source>
        <dbReference type="ARBA" id="ARBA00022475"/>
    </source>
</evidence>
<evidence type="ECO:0000256" key="10">
    <source>
        <dbReference type="ARBA" id="ARBA00023136"/>
    </source>
</evidence>
<accession>A0A9D1L139</accession>
<dbReference type="PANTHER" id="PTHR45453:SF2">
    <property type="entry name" value="HISTIDINE KINASE"/>
    <property type="match status" value="1"/>
</dbReference>
<dbReference type="Proteomes" id="UP000824175">
    <property type="component" value="Unassembled WGS sequence"/>
</dbReference>
<evidence type="ECO:0000256" key="8">
    <source>
        <dbReference type="ARBA" id="ARBA00022989"/>
    </source>
</evidence>
<name>A0A9D1L139_9FIRM</name>
<organism evidence="13 14">
    <name type="scientific">Candidatus Fimiplasma intestinipullorum</name>
    <dbReference type="NCBI Taxonomy" id="2840825"/>
    <lineage>
        <taxon>Bacteria</taxon>
        <taxon>Bacillati</taxon>
        <taxon>Bacillota</taxon>
        <taxon>Clostridia</taxon>
        <taxon>Eubacteriales</taxon>
        <taxon>Candidatus Fimiplasma</taxon>
    </lineage>
</organism>
<dbReference type="GO" id="GO:0005886">
    <property type="term" value="C:plasma membrane"/>
    <property type="evidence" value="ECO:0007669"/>
    <property type="project" value="UniProtKB-SubCell"/>
</dbReference>
<reference evidence="13" key="2">
    <citation type="journal article" date="2021" name="PeerJ">
        <title>Extensive microbial diversity within the chicken gut microbiome revealed by metagenomics and culture.</title>
        <authorList>
            <person name="Gilroy R."/>
            <person name="Ravi A."/>
            <person name="Getino M."/>
            <person name="Pursley I."/>
            <person name="Horton D.L."/>
            <person name="Alikhan N.F."/>
            <person name="Baker D."/>
            <person name="Gharbi K."/>
            <person name="Hall N."/>
            <person name="Watson M."/>
            <person name="Adriaenssens E.M."/>
            <person name="Foster-Nyarko E."/>
            <person name="Jarju S."/>
            <person name="Secka A."/>
            <person name="Antonio M."/>
            <person name="Oren A."/>
            <person name="Chaudhuri R.R."/>
            <person name="La Ragione R."/>
            <person name="Hildebrand F."/>
            <person name="Pallen M.J."/>
        </authorList>
    </citation>
    <scope>NUCLEOTIDE SEQUENCE</scope>
    <source>
        <strain evidence="13">CHK195-11698</strain>
    </source>
</reference>
<dbReference type="PANTHER" id="PTHR45453">
    <property type="entry name" value="PHOSPHATE REGULON SENSOR PROTEIN PHOR"/>
    <property type="match status" value="1"/>
</dbReference>
<dbReference type="SUPFAM" id="SSF55874">
    <property type="entry name" value="ATPase domain of HSP90 chaperone/DNA topoisomerase II/histidine kinase"/>
    <property type="match status" value="1"/>
</dbReference>
<dbReference type="GO" id="GO:0004721">
    <property type="term" value="F:phosphoprotein phosphatase activity"/>
    <property type="evidence" value="ECO:0007669"/>
    <property type="project" value="TreeGrafter"/>
</dbReference>
<keyword evidence="8 11" id="KW-1133">Transmembrane helix</keyword>
<comment type="catalytic activity">
    <reaction evidence="1">
        <text>ATP + protein L-histidine = ADP + protein N-phospho-L-histidine.</text>
        <dbReference type="EC" id="2.7.13.3"/>
    </reaction>
</comment>
<keyword evidence="10 11" id="KW-0472">Membrane</keyword>
<dbReference type="GO" id="GO:0000155">
    <property type="term" value="F:phosphorelay sensor kinase activity"/>
    <property type="evidence" value="ECO:0007669"/>
    <property type="project" value="TreeGrafter"/>
</dbReference>
<evidence type="ECO:0000313" key="13">
    <source>
        <dbReference type="EMBL" id="HIU13706.1"/>
    </source>
</evidence>
<dbReference type="SMART" id="SM00387">
    <property type="entry name" value="HATPase_c"/>
    <property type="match status" value="1"/>
</dbReference>
<feature type="domain" description="Histidine kinase" evidence="12">
    <location>
        <begin position="126"/>
        <end position="332"/>
    </location>
</feature>
<comment type="subcellular location">
    <subcellularLocation>
        <location evidence="2">Cell membrane</location>
        <topology evidence="2">Multi-pass membrane protein</topology>
    </subcellularLocation>
</comment>
<reference evidence="13" key="1">
    <citation type="submission" date="2020-10" db="EMBL/GenBank/DDBJ databases">
        <authorList>
            <person name="Gilroy R."/>
        </authorList>
    </citation>
    <scope>NUCLEOTIDE SEQUENCE</scope>
    <source>
        <strain evidence="13">CHK195-11698</strain>
    </source>
</reference>
<dbReference type="InterPro" id="IPR004358">
    <property type="entry name" value="Sig_transdc_His_kin-like_C"/>
</dbReference>
<comment type="caution">
    <text evidence="13">The sequence shown here is derived from an EMBL/GenBank/DDBJ whole genome shotgun (WGS) entry which is preliminary data.</text>
</comment>
<dbReference type="EC" id="2.7.13.3" evidence="3"/>
<protein>
    <recommendedName>
        <fullName evidence="3">histidine kinase</fullName>
        <ecNumber evidence="3">2.7.13.3</ecNumber>
    </recommendedName>
</protein>
<evidence type="ECO:0000256" key="9">
    <source>
        <dbReference type="ARBA" id="ARBA00023012"/>
    </source>
</evidence>
<evidence type="ECO:0000313" key="14">
    <source>
        <dbReference type="Proteomes" id="UP000824175"/>
    </source>
</evidence>
<evidence type="ECO:0000256" key="2">
    <source>
        <dbReference type="ARBA" id="ARBA00004651"/>
    </source>
</evidence>
<proteinExistence type="predicted"/>
<dbReference type="PRINTS" id="PR00344">
    <property type="entry name" value="BCTRLSENSOR"/>
</dbReference>